<sequence length="101" mass="11794">MRFIDELLHPENKCKRVGHNLRENQSRWIVNCAKYDELVKPEFSLHYGCVAYQVEKIETLCQRCGVVVSIKWAKLYSLQGISLPVTIMDEFNKKGMIEVFS</sequence>
<dbReference type="EMBL" id="LCDA01000002">
    <property type="protein sequence ID" value="KKS43195.1"/>
    <property type="molecule type" value="Genomic_DNA"/>
</dbReference>
<evidence type="ECO:0000313" key="1">
    <source>
        <dbReference type="EMBL" id="KKS43195.1"/>
    </source>
</evidence>
<reference evidence="1 2" key="1">
    <citation type="journal article" date="2015" name="Nature">
        <title>rRNA introns, odd ribosomes, and small enigmatic genomes across a large radiation of phyla.</title>
        <authorList>
            <person name="Brown C.T."/>
            <person name="Hug L.A."/>
            <person name="Thomas B.C."/>
            <person name="Sharon I."/>
            <person name="Castelle C.J."/>
            <person name="Singh A."/>
            <person name="Wilkins M.J."/>
            <person name="Williams K.H."/>
            <person name="Banfield J.F."/>
        </authorList>
    </citation>
    <scope>NUCLEOTIDE SEQUENCE [LARGE SCALE GENOMIC DNA]</scope>
</reference>
<evidence type="ECO:0000313" key="2">
    <source>
        <dbReference type="Proteomes" id="UP000033854"/>
    </source>
</evidence>
<comment type="caution">
    <text evidence="1">The sequence shown here is derived from an EMBL/GenBank/DDBJ whole genome shotgun (WGS) entry which is preliminary data.</text>
</comment>
<protein>
    <submittedName>
        <fullName evidence="1">Uncharacterized protein</fullName>
    </submittedName>
</protein>
<gene>
    <name evidence="1" type="ORF">UV06_C0002G0097</name>
</gene>
<accession>A0A0G0Z3A2</accession>
<name>A0A0G0Z3A2_9BACT</name>
<dbReference type="Proteomes" id="UP000033854">
    <property type="component" value="Unassembled WGS sequence"/>
</dbReference>
<dbReference type="AlphaFoldDB" id="A0A0G0Z3A2"/>
<organism evidence="1 2">
    <name type="scientific">Candidatus Collierbacteria bacterium GW2011_GWA2_42_17</name>
    <dbReference type="NCBI Taxonomy" id="1618378"/>
    <lineage>
        <taxon>Bacteria</taxon>
        <taxon>Candidatus Collieribacteriota</taxon>
    </lineage>
</organism>
<proteinExistence type="predicted"/>